<dbReference type="PANTHER" id="PTHR10625">
    <property type="entry name" value="HISTONE DEACETYLASE HDAC1-RELATED"/>
    <property type="match status" value="1"/>
</dbReference>
<dbReference type="GO" id="GO:0004407">
    <property type="term" value="F:histone deacetylase activity"/>
    <property type="evidence" value="ECO:0007669"/>
    <property type="project" value="TreeGrafter"/>
</dbReference>
<protein>
    <submittedName>
        <fullName evidence="3">Acetoin utilization protein AcuC</fullName>
    </submittedName>
</protein>
<organism evidence="3 4">
    <name type="scientific">Deferribacter desulfuricans (strain DSM 14783 / JCM 11476 / NBRC 101012 / SSM1)</name>
    <dbReference type="NCBI Taxonomy" id="639282"/>
    <lineage>
        <taxon>Bacteria</taxon>
        <taxon>Pseudomonadati</taxon>
        <taxon>Deferribacterota</taxon>
        <taxon>Deferribacteres</taxon>
        <taxon>Deferribacterales</taxon>
        <taxon>Deferribacteraceae</taxon>
        <taxon>Deferribacter</taxon>
    </lineage>
</organism>
<dbReference type="OrthoDB" id="9808367at2"/>
<evidence type="ECO:0000313" key="4">
    <source>
        <dbReference type="Proteomes" id="UP000001520"/>
    </source>
</evidence>
<evidence type="ECO:0000259" key="2">
    <source>
        <dbReference type="Pfam" id="PF00850"/>
    </source>
</evidence>
<name>D3PBL4_DEFDS</name>
<dbReference type="InterPro" id="IPR023696">
    <property type="entry name" value="Ureohydrolase_dom_sf"/>
</dbReference>
<keyword evidence="4" id="KW-1185">Reference proteome</keyword>
<sequence length="331" mass="38125">MVKIVYDEVFLKHKTFQGHPESPERLKTVINYLENSTLKSNIIKPLFEDYGEKVIEFVHSKSYIQEFKDTAKSETFFQHKDNSICEDSFDVALKAVYAHLFAADYIMSNEPKKIFVAVRPPGHHADKNKALGFCFFNNIAITARYIQKYHGKEKILIFDFDVHHGNGTQNIFYEDNTVYYVSIHEHPTFLFPGTGRYFETGKGLGKGYTLNIPLKPEADDNEFGKVFLEKVVPIFYKFEPEILLVSAGFDGHKEDMIGDLNFTTELYRKLGYALKYLSNKFCEGHLLISLEGGYKPEVLAESVVNFLDALNDDKQIDVYDLFLTDEMFGIF</sequence>
<dbReference type="Pfam" id="PF00850">
    <property type="entry name" value="Hist_deacetyl"/>
    <property type="match status" value="1"/>
</dbReference>
<evidence type="ECO:0000256" key="1">
    <source>
        <dbReference type="ARBA" id="ARBA00005947"/>
    </source>
</evidence>
<dbReference type="Gene3D" id="3.40.800.20">
    <property type="entry name" value="Histone deacetylase domain"/>
    <property type="match status" value="1"/>
</dbReference>
<proteinExistence type="inferred from homology"/>
<dbReference type="EMBL" id="AP011529">
    <property type="protein sequence ID" value="BAI79987.1"/>
    <property type="molecule type" value="Genomic_DNA"/>
</dbReference>
<gene>
    <name evidence="3" type="primary">acuC</name>
    <name evidence="3" type="ordered locus">DEFDS_0493</name>
</gene>
<dbReference type="STRING" id="639282.DEFDS_0493"/>
<dbReference type="AlphaFoldDB" id="D3PBL4"/>
<dbReference type="InterPro" id="IPR037138">
    <property type="entry name" value="His_deacetylse_dom_sf"/>
</dbReference>
<dbReference type="GO" id="GO:0040029">
    <property type="term" value="P:epigenetic regulation of gene expression"/>
    <property type="evidence" value="ECO:0007669"/>
    <property type="project" value="TreeGrafter"/>
</dbReference>
<dbReference type="HOGENOM" id="CLU_007727_8_2_0"/>
<dbReference type="eggNOG" id="COG0123">
    <property type="taxonomic scope" value="Bacteria"/>
</dbReference>
<dbReference type="InterPro" id="IPR000286">
    <property type="entry name" value="HDACs"/>
</dbReference>
<dbReference type="CDD" id="cd09992">
    <property type="entry name" value="HDAC_classII"/>
    <property type="match status" value="1"/>
</dbReference>
<reference evidence="3 4" key="1">
    <citation type="journal article" date="2010" name="DNA Res.">
        <title>Bacterial lifestyle in a deep-sea hydrothermal vent chimney revealed by the genome sequence of the thermophilic bacterium Deferribacter desulfuricans SSM1.</title>
        <authorList>
            <person name="Takaki Y."/>
            <person name="Shimamura S."/>
            <person name="Nakagawa S."/>
            <person name="Fukuhara Y."/>
            <person name="Horikawa H."/>
            <person name="Ankai A."/>
            <person name="Harada T."/>
            <person name="Hosoyama A."/>
            <person name="Oguchi A."/>
            <person name="Fukui S."/>
            <person name="Fujita N."/>
            <person name="Takami H."/>
            <person name="Takai K."/>
        </authorList>
    </citation>
    <scope>NUCLEOTIDE SEQUENCE [LARGE SCALE GENOMIC DNA]</scope>
    <source>
        <strain evidence="4">DSM 14783 / JCM 11476 / NBRC 101012 / SSM1</strain>
    </source>
</reference>
<evidence type="ECO:0000313" key="3">
    <source>
        <dbReference type="EMBL" id="BAI79987.1"/>
    </source>
</evidence>
<accession>D3PBL4</accession>
<dbReference type="Proteomes" id="UP000001520">
    <property type="component" value="Chromosome"/>
</dbReference>
<dbReference type="KEGG" id="ddf:DEFDS_0493"/>
<comment type="similarity">
    <text evidence="1">Belongs to the histone deacetylase family.</text>
</comment>
<dbReference type="SUPFAM" id="SSF52768">
    <property type="entry name" value="Arginase/deacetylase"/>
    <property type="match status" value="1"/>
</dbReference>
<dbReference type="RefSeq" id="WP_013007235.1">
    <property type="nucleotide sequence ID" value="NC_013939.1"/>
</dbReference>
<dbReference type="PANTHER" id="PTHR10625:SF10">
    <property type="entry name" value="HISTONE DEACETYLASE HDAC1"/>
    <property type="match status" value="1"/>
</dbReference>
<feature type="domain" description="Histone deacetylase" evidence="2">
    <location>
        <begin position="19"/>
        <end position="309"/>
    </location>
</feature>
<dbReference type="PRINTS" id="PR01270">
    <property type="entry name" value="HDASUPER"/>
</dbReference>
<dbReference type="InterPro" id="IPR023801">
    <property type="entry name" value="His_deacetylse_dom"/>
</dbReference>